<evidence type="ECO:0000313" key="1">
    <source>
        <dbReference type="EMBL" id="KAK7277122.1"/>
    </source>
</evidence>
<name>A0AAN9FIL0_CROPI</name>
<reference evidence="1 2" key="1">
    <citation type="submission" date="2024-01" db="EMBL/GenBank/DDBJ databases">
        <title>The genomes of 5 underutilized Papilionoideae crops provide insights into root nodulation and disease resistanc.</title>
        <authorList>
            <person name="Yuan L."/>
        </authorList>
    </citation>
    <scope>NUCLEOTIDE SEQUENCE [LARGE SCALE GENOMIC DNA]</scope>
    <source>
        <strain evidence="1">ZHUSHIDOU_FW_LH</strain>
        <tissue evidence="1">Leaf</tissue>
    </source>
</reference>
<proteinExistence type="predicted"/>
<sequence>MPKKILKGGGRSRSVEHVDLLSKIPTRPRTPMRSCTLNTASCASFATPKRPLFSLTLKKEEIEEDFLMMTGELPKKALKEAKECSKAYECILLNKVKPENYKVPDPSLKLASSLTSNGCPSGERLGIWECAPFRSQVRNLLVESNIIAHRHRALASIGPLQMPGGIGPPGLVSPAGWII</sequence>
<protein>
    <submittedName>
        <fullName evidence="1">Uncharacterized protein</fullName>
    </submittedName>
</protein>
<dbReference type="EMBL" id="JAYWIO010000003">
    <property type="protein sequence ID" value="KAK7277122.1"/>
    <property type="molecule type" value="Genomic_DNA"/>
</dbReference>
<gene>
    <name evidence="1" type="ORF">RIF29_18272</name>
</gene>
<comment type="caution">
    <text evidence="1">The sequence shown here is derived from an EMBL/GenBank/DDBJ whole genome shotgun (WGS) entry which is preliminary data.</text>
</comment>
<dbReference type="Proteomes" id="UP001372338">
    <property type="component" value="Unassembled WGS sequence"/>
</dbReference>
<evidence type="ECO:0000313" key="2">
    <source>
        <dbReference type="Proteomes" id="UP001372338"/>
    </source>
</evidence>
<organism evidence="1 2">
    <name type="scientific">Crotalaria pallida</name>
    <name type="common">Smooth rattlebox</name>
    <name type="synonym">Crotalaria striata</name>
    <dbReference type="NCBI Taxonomy" id="3830"/>
    <lineage>
        <taxon>Eukaryota</taxon>
        <taxon>Viridiplantae</taxon>
        <taxon>Streptophyta</taxon>
        <taxon>Embryophyta</taxon>
        <taxon>Tracheophyta</taxon>
        <taxon>Spermatophyta</taxon>
        <taxon>Magnoliopsida</taxon>
        <taxon>eudicotyledons</taxon>
        <taxon>Gunneridae</taxon>
        <taxon>Pentapetalae</taxon>
        <taxon>rosids</taxon>
        <taxon>fabids</taxon>
        <taxon>Fabales</taxon>
        <taxon>Fabaceae</taxon>
        <taxon>Papilionoideae</taxon>
        <taxon>50 kb inversion clade</taxon>
        <taxon>genistoids sensu lato</taxon>
        <taxon>core genistoids</taxon>
        <taxon>Crotalarieae</taxon>
        <taxon>Crotalaria</taxon>
    </lineage>
</organism>
<keyword evidence="2" id="KW-1185">Reference proteome</keyword>
<dbReference type="AlphaFoldDB" id="A0AAN9FIL0"/>
<accession>A0AAN9FIL0</accession>